<reference evidence="2 3" key="1">
    <citation type="submission" date="2023-11" db="EMBL/GenBank/DDBJ databases">
        <authorList>
            <person name="Ouyang M.-Y."/>
        </authorList>
    </citation>
    <scope>NUCLEOTIDE SEQUENCE [LARGE SCALE GENOMIC DNA]</scope>
    <source>
        <strain evidence="2 3">OY6</strain>
    </source>
</reference>
<evidence type="ECO:0000256" key="1">
    <source>
        <dbReference type="SAM" id="Phobius"/>
    </source>
</evidence>
<evidence type="ECO:0000313" key="2">
    <source>
        <dbReference type="EMBL" id="MDX8129584.1"/>
    </source>
</evidence>
<keyword evidence="1" id="KW-0812">Transmembrane</keyword>
<keyword evidence="1" id="KW-1133">Transmembrane helix</keyword>
<sequence>MNNNRLLVAVGWVGSIFGLIGSLLLALHVPYSGYGFLAYLGSNFAWLYHGVKTRTWALVVMQVGFTATSLVGLRNWVF</sequence>
<feature type="transmembrane region" description="Helical" evidence="1">
    <location>
        <begin position="7"/>
        <end position="25"/>
    </location>
</feature>
<accession>A0ABU4ULN8</accession>
<dbReference type="EMBL" id="JAXARY010000023">
    <property type="protein sequence ID" value="MDX8129584.1"/>
    <property type="molecule type" value="Genomic_DNA"/>
</dbReference>
<organism evidence="2 3">
    <name type="scientific">Methylomonas defluvii</name>
    <dbReference type="NCBI Taxonomy" id="3045149"/>
    <lineage>
        <taxon>Bacteria</taxon>
        <taxon>Pseudomonadati</taxon>
        <taxon>Pseudomonadota</taxon>
        <taxon>Gammaproteobacteria</taxon>
        <taxon>Methylococcales</taxon>
        <taxon>Methylococcaceae</taxon>
        <taxon>Methylomonas</taxon>
    </lineage>
</organism>
<keyword evidence="1" id="KW-0472">Membrane</keyword>
<keyword evidence="3" id="KW-1185">Reference proteome</keyword>
<protein>
    <submittedName>
        <fullName evidence="2">Uncharacterized protein</fullName>
    </submittedName>
</protein>
<name>A0ABU4ULN8_9GAMM</name>
<evidence type="ECO:0000313" key="3">
    <source>
        <dbReference type="Proteomes" id="UP001284537"/>
    </source>
</evidence>
<feature type="transmembrane region" description="Helical" evidence="1">
    <location>
        <begin position="55"/>
        <end position="77"/>
    </location>
</feature>
<gene>
    <name evidence="2" type="ORF">QLH52_19950</name>
</gene>
<dbReference type="Proteomes" id="UP001284537">
    <property type="component" value="Unassembled WGS sequence"/>
</dbReference>
<proteinExistence type="predicted"/>
<comment type="caution">
    <text evidence="2">The sequence shown here is derived from an EMBL/GenBank/DDBJ whole genome shotgun (WGS) entry which is preliminary data.</text>
</comment>
<dbReference type="RefSeq" id="WP_230874545.1">
    <property type="nucleotide sequence ID" value="NZ_JAXARY010000023.1"/>
</dbReference>